<proteinExistence type="inferred from homology"/>
<dbReference type="Pfam" id="PF03481">
    <property type="entry name" value="Sua5_C"/>
    <property type="match status" value="1"/>
</dbReference>
<dbReference type="GO" id="GO:0008033">
    <property type="term" value="P:tRNA processing"/>
    <property type="evidence" value="ECO:0007669"/>
    <property type="project" value="UniProtKB-KW"/>
</dbReference>
<dbReference type="SUPFAM" id="SSF55821">
    <property type="entry name" value="YrdC/RibB"/>
    <property type="match status" value="1"/>
</dbReference>
<dbReference type="PROSITE" id="PS51163">
    <property type="entry name" value="YRDC"/>
    <property type="match status" value="1"/>
</dbReference>
<dbReference type="InterPro" id="IPR050156">
    <property type="entry name" value="TC-AMP_synthase_SUA5"/>
</dbReference>
<evidence type="ECO:0000256" key="10">
    <source>
        <dbReference type="ARBA" id="ARBA00022840"/>
    </source>
</evidence>
<keyword evidence="10 13" id="KW-0067">ATP-binding</keyword>
<reference evidence="16 17" key="1">
    <citation type="submission" date="2017-02" db="EMBL/GenBank/DDBJ databases">
        <authorList>
            <person name="Peterson S.W."/>
        </authorList>
    </citation>
    <scope>NUCLEOTIDE SEQUENCE [LARGE SCALE GENOMIC DNA]</scope>
    <source>
        <strain evidence="16 17">ATCC BAA-1030</strain>
    </source>
</reference>
<evidence type="ECO:0000256" key="9">
    <source>
        <dbReference type="ARBA" id="ARBA00022741"/>
    </source>
</evidence>
<dbReference type="InterPro" id="IPR017945">
    <property type="entry name" value="DHBP_synth_RibB-like_a/b_dom"/>
</dbReference>
<feature type="binding site" evidence="14">
    <location>
        <position position="113"/>
    </location>
    <ligand>
        <name>ATP</name>
        <dbReference type="ChEBI" id="CHEBI:30616"/>
    </ligand>
</feature>
<evidence type="ECO:0000256" key="6">
    <source>
        <dbReference type="ARBA" id="ARBA00022679"/>
    </source>
</evidence>
<comment type="similarity">
    <text evidence="2 13">Belongs to the SUA5 family.</text>
</comment>
<dbReference type="GO" id="GO:0061710">
    <property type="term" value="F:L-threonylcarbamoyladenylate synthase"/>
    <property type="evidence" value="ECO:0007669"/>
    <property type="project" value="UniProtKB-EC"/>
</dbReference>
<evidence type="ECO:0000256" key="8">
    <source>
        <dbReference type="ARBA" id="ARBA00022695"/>
    </source>
</evidence>
<evidence type="ECO:0000313" key="16">
    <source>
        <dbReference type="EMBL" id="SJZ38265.1"/>
    </source>
</evidence>
<evidence type="ECO:0000259" key="15">
    <source>
        <dbReference type="PROSITE" id="PS51163"/>
    </source>
</evidence>
<evidence type="ECO:0000256" key="14">
    <source>
        <dbReference type="PIRSR" id="PIRSR004930-1"/>
    </source>
</evidence>
<dbReference type="InterPro" id="IPR038385">
    <property type="entry name" value="Sua5/YwlC_C"/>
</dbReference>
<dbReference type="GO" id="GO:0005737">
    <property type="term" value="C:cytoplasm"/>
    <property type="evidence" value="ECO:0007669"/>
    <property type="project" value="UniProtKB-SubCell"/>
</dbReference>
<feature type="binding site" evidence="14">
    <location>
        <position position="231"/>
    </location>
    <ligand>
        <name>ATP</name>
        <dbReference type="ChEBI" id="CHEBI:30616"/>
    </ligand>
</feature>
<evidence type="ECO:0000256" key="12">
    <source>
        <dbReference type="ARBA" id="ARBA00048366"/>
    </source>
</evidence>
<keyword evidence="8 13" id="KW-0548">Nucleotidyltransferase</keyword>
<gene>
    <name evidence="16" type="ORF">SAMN02745116_00127</name>
</gene>
<evidence type="ECO:0000256" key="11">
    <source>
        <dbReference type="ARBA" id="ARBA00029774"/>
    </source>
</evidence>
<dbReference type="PANTHER" id="PTHR17490">
    <property type="entry name" value="SUA5"/>
    <property type="match status" value="1"/>
</dbReference>
<dbReference type="PANTHER" id="PTHR17490:SF16">
    <property type="entry name" value="THREONYLCARBAMOYL-AMP SYNTHASE"/>
    <property type="match status" value="1"/>
</dbReference>
<feature type="binding site" evidence="14">
    <location>
        <position position="30"/>
    </location>
    <ligand>
        <name>L-threonine</name>
        <dbReference type="ChEBI" id="CHEBI:57926"/>
    </ligand>
</feature>
<dbReference type="Gene3D" id="3.90.870.10">
    <property type="entry name" value="DHBP synthase"/>
    <property type="match status" value="1"/>
</dbReference>
<dbReference type="PIRSF" id="PIRSF004930">
    <property type="entry name" value="Tln_factor_SUA5"/>
    <property type="match status" value="1"/>
</dbReference>
<feature type="binding site" evidence="14">
    <location>
        <position position="177"/>
    </location>
    <ligand>
        <name>L-threonine</name>
        <dbReference type="ChEBI" id="CHEBI:57926"/>
    </ligand>
</feature>
<comment type="function">
    <text evidence="13">Required for the formation of a threonylcarbamoyl group on adenosine at position 37 (t(6)A37) in tRNAs that read codons beginning with adenine.</text>
</comment>
<dbReference type="Pfam" id="PF01300">
    <property type="entry name" value="Sua5_yciO_yrdC"/>
    <property type="match status" value="1"/>
</dbReference>
<feature type="binding site" evidence="14">
    <location>
        <position position="53"/>
    </location>
    <ligand>
        <name>ATP</name>
        <dbReference type="ChEBI" id="CHEBI:30616"/>
    </ligand>
</feature>
<feature type="domain" description="YrdC-like" evidence="15">
    <location>
        <begin position="8"/>
        <end position="196"/>
    </location>
</feature>
<dbReference type="EC" id="2.7.7.87" evidence="3 13"/>
<accession>A0A1T4K7I1</accession>
<feature type="binding site" evidence="14">
    <location>
        <position position="139"/>
    </location>
    <ligand>
        <name>ATP</name>
        <dbReference type="ChEBI" id="CHEBI:30616"/>
    </ligand>
</feature>
<organism evidence="16 17">
    <name type="scientific">Pilibacter termitis</name>
    <dbReference type="NCBI Taxonomy" id="263852"/>
    <lineage>
        <taxon>Bacteria</taxon>
        <taxon>Bacillati</taxon>
        <taxon>Bacillota</taxon>
        <taxon>Bacilli</taxon>
        <taxon>Lactobacillales</taxon>
        <taxon>Enterococcaceae</taxon>
        <taxon>Pilibacter</taxon>
    </lineage>
</organism>
<keyword evidence="5 13" id="KW-0963">Cytoplasm</keyword>
<feature type="binding site" evidence="14">
    <location>
        <position position="117"/>
    </location>
    <ligand>
        <name>L-threonine</name>
        <dbReference type="ChEBI" id="CHEBI:57926"/>
    </ligand>
</feature>
<dbReference type="GO" id="GO:0006450">
    <property type="term" value="P:regulation of translational fidelity"/>
    <property type="evidence" value="ECO:0007669"/>
    <property type="project" value="TreeGrafter"/>
</dbReference>
<dbReference type="AlphaFoldDB" id="A0A1T4K7I1"/>
<dbReference type="GO" id="GO:0000049">
    <property type="term" value="F:tRNA binding"/>
    <property type="evidence" value="ECO:0007669"/>
    <property type="project" value="TreeGrafter"/>
</dbReference>
<evidence type="ECO:0000256" key="1">
    <source>
        <dbReference type="ARBA" id="ARBA00004496"/>
    </source>
</evidence>
<comment type="subcellular location">
    <subcellularLocation>
        <location evidence="1 13">Cytoplasm</location>
    </subcellularLocation>
</comment>
<dbReference type="GO" id="GO:0003725">
    <property type="term" value="F:double-stranded RNA binding"/>
    <property type="evidence" value="ECO:0007669"/>
    <property type="project" value="UniProtKB-UniRule"/>
</dbReference>
<keyword evidence="9 13" id="KW-0547">Nucleotide-binding</keyword>
<dbReference type="NCBIfam" id="TIGR00057">
    <property type="entry name" value="L-threonylcarbamoyladenylate synthase"/>
    <property type="match status" value="1"/>
</dbReference>
<evidence type="ECO:0000256" key="2">
    <source>
        <dbReference type="ARBA" id="ARBA00007663"/>
    </source>
</evidence>
<dbReference type="Proteomes" id="UP000190328">
    <property type="component" value="Unassembled WGS sequence"/>
</dbReference>
<evidence type="ECO:0000256" key="3">
    <source>
        <dbReference type="ARBA" id="ARBA00012584"/>
    </source>
</evidence>
<evidence type="ECO:0000256" key="5">
    <source>
        <dbReference type="ARBA" id="ARBA00022490"/>
    </source>
</evidence>
<dbReference type="Gene3D" id="3.40.50.11030">
    <property type="entry name" value="Threonylcarbamoyl-AMP synthase, C-terminal domain"/>
    <property type="match status" value="1"/>
</dbReference>
<feature type="binding site" evidence="14">
    <location>
        <position position="62"/>
    </location>
    <ligand>
        <name>L-threonine</name>
        <dbReference type="ChEBI" id="CHEBI:57926"/>
    </ligand>
</feature>
<evidence type="ECO:0000256" key="13">
    <source>
        <dbReference type="PIRNR" id="PIRNR004930"/>
    </source>
</evidence>
<feature type="binding site" evidence="14">
    <location>
        <position position="147"/>
    </location>
    <ligand>
        <name>ATP</name>
        <dbReference type="ChEBI" id="CHEBI:30616"/>
    </ligand>
</feature>
<sequence length="343" mass="36786">METKKLAKTEIKKAAELLKNGELVAFPTETVYGLGAIATNETAVKNVYLAKGRPSDNPLIIHVTDLEMVARYAKNIPKNAEILAEHFWAGPLTIILPLKEGILPSVVTGGLNTAAFRVPNNQDTLALIKEVGEGIVGPSANTSGKPSPTSAAHVLHDLNGKISAVLDGGVSEIGVESTVVDLSIPDVATILRPGAITEEMLNSLIPHVKMDEHFLSEKEKPKAPGMKYTHYSPNAKVYITEATPESFLAAINWAKAQGMSIGLLADKEILALFQNQVTATFELTTLHNIKLATKRLFEGLRALDEQNVEVIFAESFEEIGLGVAFMNRLKKAAGGEEFGGGRG</sequence>
<dbReference type="EMBL" id="FUXI01000001">
    <property type="protein sequence ID" value="SJZ38265.1"/>
    <property type="molecule type" value="Genomic_DNA"/>
</dbReference>
<feature type="binding site" evidence="14">
    <location>
        <position position="192"/>
    </location>
    <ligand>
        <name>ATP</name>
        <dbReference type="ChEBI" id="CHEBI:30616"/>
    </ligand>
</feature>
<name>A0A1T4K7I1_9ENTE</name>
<dbReference type="InterPro" id="IPR005145">
    <property type="entry name" value="Sua5_C"/>
</dbReference>
<dbReference type="InterPro" id="IPR006070">
    <property type="entry name" value="Sua5-like_dom"/>
</dbReference>
<keyword evidence="7 13" id="KW-0819">tRNA processing</keyword>
<dbReference type="RefSeq" id="WP_078806096.1">
    <property type="nucleotide sequence ID" value="NZ_FUXI01000001.1"/>
</dbReference>
<dbReference type="FunFam" id="3.90.870.10:FF:000009">
    <property type="entry name" value="Threonylcarbamoyl-AMP synthase, putative"/>
    <property type="match status" value="1"/>
</dbReference>
<evidence type="ECO:0000256" key="7">
    <source>
        <dbReference type="ARBA" id="ARBA00022694"/>
    </source>
</evidence>
<dbReference type="GO" id="GO:0005524">
    <property type="term" value="F:ATP binding"/>
    <property type="evidence" value="ECO:0007669"/>
    <property type="project" value="UniProtKB-UniRule"/>
</dbReference>
<keyword evidence="6 13" id="KW-0808">Transferase</keyword>
<feature type="binding site" evidence="14">
    <location>
        <position position="57"/>
    </location>
    <ligand>
        <name>ATP</name>
        <dbReference type="ChEBI" id="CHEBI:30616"/>
    </ligand>
</feature>
<dbReference type="InterPro" id="IPR010923">
    <property type="entry name" value="T(6)A37_SUA5"/>
</dbReference>
<dbReference type="STRING" id="263852.SAMN02745116_00127"/>
<comment type="catalytic activity">
    <reaction evidence="12 13">
        <text>L-threonine + hydrogencarbonate + ATP = L-threonylcarbamoyladenylate + diphosphate + H2O</text>
        <dbReference type="Rhea" id="RHEA:36407"/>
        <dbReference type="ChEBI" id="CHEBI:15377"/>
        <dbReference type="ChEBI" id="CHEBI:17544"/>
        <dbReference type="ChEBI" id="CHEBI:30616"/>
        <dbReference type="ChEBI" id="CHEBI:33019"/>
        <dbReference type="ChEBI" id="CHEBI:57926"/>
        <dbReference type="ChEBI" id="CHEBI:73682"/>
        <dbReference type="EC" id="2.7.7.87"/>
    </reaction>
</comment>
<evidence type="ECO:0000256" key="4">
    <source>
        <dbReference type="ARBA" id="ARBA00015492"/>
    </source>
</evidence>
<protein>
    <recommendedName>
        <fullName evidence="4 13">Threonylcarbamoyl-AMP synthase</fullName>
        <shortName evidence="13">TC-AMP synthase</shortName>
        <ecNumber evidence="3 13">2.7.7.87</ecNumber>
    </recommendedName>
    <alternativeName>
        <fullName evidence="11 13">L-threonylcarbamoyladenylate synthase</fullName>
    </alternativeName>
</protein>
<evidence type="ECO:0000313" key="17">
    <source>
        <dbReference type="Proteomes" id="UP000190328"/>
    </source>
</evidence>
<dbReference type="OrthoDB" id="9814580at2"/>
<keyword evidence="17" id="KW-1185">Reference proteome</keyword>